<feature type="domain" description="PAS" evidence="9">
    <location>
        <begin position="431"/>
        <end position="476"/>
    </location>
</feature>
<comment type="caution">
    <text evidence="11">The sequence shown here is derived from an EMBL/GenBank/DDBJ whole genome shotgun (WGS) entry which is preliminary data.</text>
</comment>
<feature type="domain" description="PAC" evidence="10">
    <location>
        <begin position="603"/>
        <end position="653"/>
    </location>
</feature>
<dbReference type="RefSeq" id="WP_346750205.1">
    <property type="nucleotide sequence ID" value="NZ_JAUJEA010000001.1"/>
</dbReference>
<dbReference type="Pfam" id="PF07730">
    <property type="entry name" value="HisKA_3"/>
    <property type="match status" value="1"/>
</dbReference>
<feature type="domain" description="Histidine kinase" evidence="7">
    <location>
        <begin position="767"/>
        <end position="855"/>
    </location>
</feature>
<evidence type="ECO:0000259" key="7">
    <source>
        <dbReference type="PROSITE" id="PS50109"/>
    </source>
</evidence>
<evidence type="ECO:0000259" key="10">
    <source>
        <dbReference type="PROSITE" id="PS50113"/>
    </source>
</evidence>
<evidence type="ECO:0000256" key="5">
    <source>
        <dbReference type="ARBA" id="ARBA00022777"/>
    </source>
</evidence>
<dbReference type="EC" id="2.7.13.3" evidence="2"/>
<dbReference type="SUPFAM" id="SSF55785">
    <property type="entry name" value="PYP-like sensor domain (PAS domain)"/>
    <property type="match status" value="4"/>
</dbReference>
<feature type="domain" description="Response regulatory" evidence="8">
    <location>
        <begin position="17"/>
        <end position="133"/>
    </location>
</feature>
<feature type="modified residue" description="4-aspartylphosphate" evidence="6">
    <location>
        <position position="68"/>
    </location>
</feature>
<dbReference type="Gene3D" id="1.20.5.1930">
    <property type="match status" value="1"/>
</dbReference>
<evidence type="ECO:0000313" key="11">
    <source>
        <dbReference type="EMBL" id="MDN5200179.1"/>
    </source>
</evidence>
<evidence type="ECO:0000256" key="3">
    <source>
        <dbReference type="ARBA" id="ARBA00022553"/>
    </source>
</evidence>
<keyword evidence="3 6" id="KW-0597">Phosphoprotein</keyword>
<dbReference type="SMART" id="SM00448">
    <property type="entry name" value="REC"/>
    <property type="match status" value="1"/>
</dbReference>
<comment type="catalytic activity">
    <reaction evidence="1">
        <text>ATP + protein L-histidine = ADP + protein N-phospho-L-histidine.</text>
        <dbReference type="EC" id="2.7.13.3"/>
    </reaction>
</comment>
<evidence type="ECO:0000256" key="6">
    <source>
        <dbReference type="PROSITE-ProRule" id="PRU00169"/>
    </source>
</evidence>
<evidence type="ECO:0000313" key="12">
    <source>
        <dbReference type="Proteomes" id="UP001172082"/>
    </source>
</evidence>
<dbReference type="Gene3D" id="2.10.70.100">
    <property type="match status" value="1"/>
</dbReference>
<name>A0ABT8KHK4_9BACT</name>
<dbReference type="InterPro" id="IPR001789">
    <property type="entry name" value="Sig_transdc_resp-reg_receiver"/>
</dbReference>
<dbReference type="EMBL" id="JAUJEA010000001">
    <property type="protein sequence ID" value="MDN5200179.1"/>
    <property type="molecule type" value="Genomic_DNA"/>
</dbReference>
<accession>A0ABT8KHK4</accession>
<dbReference type="InterPro" id="IPR052162">
    <property type="entry name" value="Sensor_kinase/Photoreceptor"/>
</dbReference>
<dbReference type="InterPro" id="IPR000014">
    <property type="entry name" value="PAS"/>
</dbReference>
<dbReference type="SMART" id="SM00387">
    <property type="entry name" value="HATPase_c"/>
    <property type="match status" value="1"/>
</dbReference>
<evidence type="ECO:0000259" key="8">
    <source>
        <dbReference type="PROSITE" id="PS50110"/>
    </source>
</evidence>
<dbReference type="CDD" id="cd16917">
    <property type="entry name" value="HATPase_UhpB-NarQ-NarX-like"/>
    <property type="match status" value="1"/>
</dbReference>
<dbReference type="SMART" id="SM00091">
    <property type="entry name" value="PAS"/>
    <property type="match status" value="4"/>
</dbReference>
<dbReference type="PROSITE" id="PS50112">
    <property type="entry name" value="PAS"/>
    <property type="match status" value="2"/>
</dbReference>
<proteinExistence type="predicted"/>
<dbReference type="InterPro" id="IPR035965">
    <property type="entry name" value="PAS-like_dom_sf"/>
</dbReference>
<dbReference type="Proteomes" id="UP001172082">
    <property type="component" value="Unassembled WGS sequence"/>
</dbReference>
<dbReference type="SMART" id="SM00086">
    <property type="entry name" value="PAC"/>
    <property type="match status" value="4"/>
</dbReference>
<evidence type="ECO:0000259" key="9">
    <source>
        <dbReference type="PROSITE" id="PS50112"/>
    </source>
</evidence>
<evidence type="ECO:0000256" key="1">
    <source>
        <dbReference type="ARBA" id="ARBA00000085"/>
    </source>
</evidence>
<dbReference type="Pfam" id="PF13426">
    <property type="entry name" value="PAS_9"/>
    <property type="match status" value="2"/>
</dbReference>
<sequence length="855" mass="97868">MHELATIPEEMTVKNLKILILEDDPTDVELMERQLQKAGFSFDMETVKCQNDFIRALEEFNPDLVLSDYNLPSFTGIEALKTVVEVKPSLPFIIVSGELGDQKAVETLKLGATDYVLKDKLFRLPVVVNRALREAKDREEKERAERDLYESKKRLKLIVKGADIGTWDWDITTGSIVYNKKWLELLGSKMDKKNANIESAKSLIHSDDLPSVEQDLQNHLTNRTPIYENEHRIQIGSGEWRWVLDRGKVTEKDKYGNPLRASGILQDITKRKVIEEEMQKLALVAKKTNNAIIIMDKQGCIEWVNEQFKKISEFSLDEVKGHKLDNLLYGEKTDPEKISNIKKVISSGRSLQQEMINYTKSGRDYWIELNIQPVFNSDNELEKFIASQNVITVRKLAEEELIKSEKMLVETQNIAHLGSFEWIIPENKVIWSEELFRIFGFQPREIPATIASYLEYVHKDDKELVRKKINQSITLKQDYELEHRIVLPDERIRIINVIGKVTLDKKGNPIRLTGLIQDITERKQGEEAAQRFGRILSSALNEIYIFGEEDHRFIEVSHSALQNLGYSIEELRELTPLDLKPEFEPKTFRELVAPLISGEKEAVIFETYHKRKDGSTYPVEVRLQYSRSETPPVFVAVTLDITERKKAQRAKYEGQEMERKRIAMEIHDGIGQMLIAVKQRIINLDAENIDKDVLSGKMIEIEELLSMTIDEARRTSNNLAPVVLKKMGIEPAITQLCKQTEKVGNLSILLDQKGENIEAGERVLLAIYRIAQEALNNIVKHANATQVKVQIFRDTKNATLIIADNGSGFDVAEQMRRAGSGLHNMKERASLVNGEFYVESSIGNGTYIKLDIPLN</sequence>
<dbReference type="CDD" id="cd00130">
    <property type="entry name" value="PAS"/>
    <property type="match status" value="3"/>
</dbReference>
<dbReference type="PROSITE" id="PS50113">
    <property type="entry name" value="PAC"/>
    <property type="match status" value="4"/>
</dbReference>
<organism evidence="11 12">
    <name type="scientific">Splendidivirga corallicola</name>
    <dbReference type="NCBI Taxonomy" id="3051826"/>
    <lineage>
        <taxon>Bacteria</taxon>
        <taxon>Pseudomonadati</taxon>
        <taxon>Bacteroidota</taxon>
        <taxon>Cytophagia</taxon>
        <taxon>Cytophagales</taxon>
        <taxon>Splendidivirgaceae</taxon>
        <taxon>Splendidivirga</taxon>
    </lineage>
</organism>
<dbReference type="PANTHER" id="PTHR43304:SF1">
    <property type="entry name" value="PAC DOMAIN-CONTAINING PROTEIN"/>
    <property type="match status" value="1"/>
</dbReference>
<feature type="domain" description="PAS" evidence="9">
    <location>
        <begin position="277"/>
        <end position="354"/>
    </location>
</feature>
<dbReference type="PROSITE" id="PS50110">
    <property type="entry name" value="RESPONSE_REGULATORY"/>
    <property type="match status" value="1"/>
</dbReference>
<dbReference type="NCBIfam" id="TIGR00229">
    <property type="entry name" value="sensory_box"/>
    <property type="match status" value="4"/>
</dbReference>
<dbReference type="InterPro" id="IPR013655">
    <property type="entry name" value="PAS_fold_3"/>
</dbReference>
<keyword evidence="12" id="KW-1185">Reference proteome</keyword>
<dbReference type="InterPro" id="IPR000700">
    <property type="entry name" value="PAS-assoc_C"/>
</dbReference>
<protein>
    <recommendedName>
        <fullName evidence="2">histidine kinase</fullName>
        <ecNumber evidence="2">2.7.13.3</ecNumber>
    </recommendedName>
</protein>
<dbReference type="Gene3D" id="3.40.50.2300">
    <property type="match status" value="1"/>
</dbReference>
<dbReference type="CDD" id="cd00156">
    <property type="entry name" value="REC"/>
    <property type="match status" value="1"/>
</dbReference>
<dbReference type="InterPro" id="IPR005467">
    <property type="entry name" value="His_kinase_dom"/>
</dbReference>
<dbReference type="Pfam" id="PF08447">
    <property type="entry name" value="PAS_3"/>
    <property type="match status" value="2"/>
</dbReference>
<feature type="domain" description="PAC" evidence="10">
    <location>
        <begin position="349"/>
        <end position="403"/>
    </location>
</feature>
<reference evidence="11" key="1">
    <citation type="submission" date="2023-06" db="EMBL/GenBank/DDBJ databases">
        <title>Genomic of Parafulvivirga corallium.</title>
        <authorList>
            <person name="Wang G."/>
        </authorList>
    </citation>
    <scope>NUCLEOTIDE SEQUENCE</scope>
    <source>
        <strain evidence="11">BMA10</strain>
    </source>
</reference>
<evidence type="ECO:0000256" key="4">
    <source>
        <dbReference type="ARBA" id="ARBA00022679"/>
    </source>
</evidence>
<feature type="domain" description="PAC" evidence="10">
    <location>
        <begin position="227"/>
        <end position="280"/>
    </location>
</feature>
<dbReference type="SUPFAM" id="SSF52172">
    <property type="entry name" value="CheY-like"/>
    <property type="match status" value="1"/>
</dbReference>
<gene>
    <name evidence="11" type="ORF">QQ008_02375</name>
</gene>
<dbReference type="SUPFAM" id="SSF55874">
    <property type="entry name" value="ATPase domain of HSP90 chaperone/DNA topoisomerase II/histidine kinase"/>
    <property type="match status" value="1"/>
</dbReference>
<dbReference type="InterPro" id="IPR036890">
    <property type="entry name" value="HATPase_C_sf"/>
</dbReference>
<dbReference type="Pfam" id="PF00072">
    <property type="entry name" value="Response_reg"/>
    <property type="match status" value="1"/>
</dbReference>
<keyword evidence="4" id="KW-0808">Transferase</keyword>
<dbReference type="PROSITE" id="PS50109">
    <property type="entry name" value="HIS_KIN"/>
    <property type="match status" value="1"/>
</dbReference>
<dbReference type="Pfam" id="PF02518">
    <property type="entry name" value="HATPase_c"/>
    <property type="match status" value="1"/>
</dbReference>
<dbReference type="InterPro" id="IPR003594">
    <property type="entry name" value="HATPase_dom"/>
</dbReference>
<dbReference type="Gene3D" id="3.30.565.10">
    <property type="entry name" value="Histidine kinase-like ATPase, C-terminal domain"/>
    <property type="match status" value="1"/>
</dbReference>
<feature type="domain" description="PAC" evidence="10">
    <location>
        <begin position="479"/>
        <end position="531"/>
    </location>
</feature>
<keyword evidence="5" id="KW-0418">Kinase</keyword>
<dbReference type="Gene3D" id="3.30.450.20">
    <property type="entry name" value="PAS domain"/>
    <property type="match status" value="4"/>
</dbReference>
<dbReference type="InterPro" id="IPR001610">
    <property type="entry name" value="PAC"/>
</dbReference>
<dbReference type="InterPro" id="IPR011712">
    <property type="entry name" value="Sig_transdc_His_kin_sub3_dim/P"/>
</dbReference>
<dbReference type="InterPro" id="IPR011006">
    <property type="entry name" value="CheY-like_superfamily"/>
</dbReference>
<evidence type="ECO:0000256" key="2">
    <source>
        <dbReference type="ARBA" id="ARBA00012438"/>
    </source>
</evidence>
<dbReference type="PANTHER" id="PTHR43304">
    <property type="entry name" value="PHYTOCHROME-LIKE PROTEIN CPH1"/>
    <property type="match status" value="1"/>
</dbReference>